<organism evidence="1 2">
    <name type="scientific">Rhodospirillum centenum (strain ATCC 51521 / SW)</name>
    <dbReference type="NCBI Taxonomy" id="414684"/>
    <lineage>
        <taxon>Bacteria</taxon>
        <taxon>Pseudomonadati</taxon>
        <taxon>Pseudomonadota</taxon>
        <taxon>Alphaproteobacteria</taxon>
        <taxon>Rhodospirillales</taxon>
        <taxon>Rhodospirillaceae</taxon>
        <taxon>Rhodospirillum</taxon>
    </lineage>
</organism>
<name>B6IVE3_RHOCS</name>
<dbReference type="STRING" id="414684.RC1_2899"/>
<dbReference type="OrthoDB" id="9854533at2"/>
<proteinExistence type="predicted"/>
<accession>B6IVE3</accession>
<keyword evidence="2" id="KW-1185">Reference proteome</keyword>
<reference evidence="1 2" key="1">
    <citation type="journal article" date="2010" name="BMC Genomics">
        <title>Metabolic flexibility revealed in the genome of the cyst-forming alpha-1 proteobacterium Rhodospirillum centenum.</title>
        <authorList>
            <person name="Lu Y.K."/>
            <person name="Marden J."/>
            <person name="Han M."/>
            <person name="Swingley W.D."/>
            <person name="Mastrian S.D."/>
            <person name="Chowdhury S.R."/>
            <person name="Hao J."/>
            <person name="Helmy T."/>
            <person name="Kim S."/>
            <person name="Kurdoglu A.A."/>
            <person name="Matthies H.J."/>
            <person name="Rollo D."/>
            <person name="Stothard P."/>
            <person name="Blankenship R.E."/>
            <person name="Bauer C.E."/>
            <person name="Touchman J.W."/>
        </authorList>
    </citation>
    <scope>NUCLEOTIDE SEQUENCE [LARGE SCALE GENOMIC DNA]</scope>
    <source>
        <strain evidence="2">ATCC 51521 / SW</strain>
    </source>
</reference>
<dbReference type="KEGG" id="rce:RC1_2899"/>
<dbReference type="HOGENOM" id="CLU_2059554_0_0_5"/>
<evidence type="ECO:0008006" key="3">
    <source>
        <dbReference type="Google" id="ProtNLM"/>
    </source>
</evidence>
<protein>
    <recommendedName>
        <fullName evidence="3">Lipoprotein</fullName>
    </recommendedName>
</protein>
<sequence>MRRFWMVLAMLAGLAACDGGGKNNPLIGSWRMVPETGNPLSEGLGLLMQGQTVEFRADTMIAAGAATRVGYDVQGQGVGDRVIVFPEGSSSGDVYVVLEGGRIANELPLGQRIVFERVR</sequence>
<evidence type="ECO:0000313" key="2">
    <source>
        <dbReference type="Proteomes" id="UP000001591"/>
    </source>
</evidence>
<dbReference type="PROSITE" id="PS51257">
    <property type="entry name" value="PROKAR_LIPOPROTEIN"/>
    <property type="match status" value="1"/>
</dbReference>
<gene>
    <name evidence="1" type="ordered locus">RC1_2899</name>
</gene>
<dbReference type="RefSeq" id="WP_012568047.1">
    <property type="nucleotide sequence ID" value="NC_011420.2"/>
</dbReference>
<dbReference type="Proteomes" id="UP000001591">
    <property type="component" value="Chromosome"/>
</dbReference>
<dbReference type="EMBL" id="CP000613">
    <property type="protein sequence ID" value="ACJ00267.1"/>
    <property type="molecule type" value="Genomic_DNA"/>
</dbReference>
<evidence type="ECO:0000313" key="1">
    <source>
        <dbReference type="EMBL" id="ACJ00267.1"/>
    </source>
</evidence>
<dbReference type="AlphaFoldDB" id="B6IVE3"/>